<organism evidence="2 3">
    <name type="scientific">Cyberlindnera jadinii (strain ATCC 18201 / CBS 1600 / BCRC 20928 / JCM 3617 / NBRC 0987 / NRRL Y-1542)</name>
    <name type="common">Torula yeast</name>
    <name type="synonym">Candida utilis</name>
    <dbReference type="NCBI Taxonomy" id="983966"/>
    <lineage>
        <taxon>Eukaryota</taxon>
        <taxon>Fungi</taxon>
        <taxon>Dikarya</taxon>
        <taxon>Ascomycota</taxon>
        <taxon>Saccharomycotina</taxon>
        <taxon>Saccharomycetes</taxon>
        <taxon>Phaffomycetales</taxon>
        <taxon>Phaffomycetaceae</taxon>
        <taxon>Cyberlindnera</taxon>
    </lineage>
</organism>
<evidence type="ECO:0000313" key="2">
    <source>
        <dbReference type="EMBL" id="CEP22815.1"/>
    </source>
</evidence>
<name>A0A0H5C421_CYBJN</name>
<feature type="transmembrane region" description="Helical" evidence="1">
    <location>
        <begin position="127"/>
        <end position="152"/>
    </location>
</feature>
<evidence type="ECO:0000313" key="3">
    <source>
        <dbReference type="Proteomes" id="UP000038830"/>
    </source>
</evidence>
<keyword evidence="1" id="KW-0472">Membrane</keyword>
<reference evidence="3" key="1">
    <citation type="journal article" date="2015" name="J. Biotechnol.">
        <title>The structure of the Cyberlindnera jadinii genome and its relation to Candida utilis analyzed by the occurrence of single nucleotide polymorphisms.</title>
        <authorList>
            <person name="Rupp O."/>
            <person name="Brinkrolf K."/>
            <person name="Buerth C."/>
            <person name="Kunigo M."/>
            <person name="Schneider J."/>
            <person name="Jaenicke S."/>
            <person name="Goesmann A."/>
            <person name="Puehler A."/>
            <person name="Jaeger K.-E."/>
            <person name="Ernst J.F."/>
        </authorList>
    </citation>
    <scope>NUCLEOTIDE SEQUENCE [LARGE SCALE GENOMIC DNA]</scope>
    <source>
        <strain evidence="3">ATCC 18201 / CBS 1600 / BCRC 20928 / JCM 3617 / NBRC 0987 / NRRL Y-1542</strain>
    </source>
</reference>
<evidence type="ECO:0000256" key="1">
    <source>
        <dbReference type="SAM" id="Phobius"/>
    </source>
</evidence>
<accession>A0A0H5C421</accession>
<sequence length="254" mass="29798">MDFKLDEKVEYNEYNQPWVKESEDKFDMDPLSPLQRAISSKISEVRKYNWFRLYGAETPNLIAVKPNEEFKNMSMNKVKENTHSLKIENQLLNLFIIIFTLLATFQFALVLIVRFDLDLVEWDYHVLFHYSYLILLLIGKCLTYTFMASFFLRVYIGIKLFKDSVKTNVLMKLIKMQFVGFLASSLVAIAILSADMVLKFLLTELEVINQDETLINTKVLSMVNWITKMDWVFYSTVIAGLVLMGFRRLVKYLA</sequence>
<dbReference type="AlphaFoldDB" id="A0A0H5C421"/>
<feature type="transmembrane region" description="Helical" evidence="1">
    <location>
        <begin position="231"/>
        <end position="250"/>
    </location>
</feature>
<dbReference type="Proteomes" id="UP000038830">
    <property type="component" value="Unassembled WGS sequence"/>
</dbReference>
<gene>
    <name evidence="2" type="ORF">BN1211_3265</name>
</gene>
<feature type="transmembrane region" description="Helical" evidence="1">
    <location>
        <begin position="173"/>
        <end position="194"/>
    </location>
</feature>
<feature type="transmembrane region" description="Helical" evidence="1">
    <location>
        <begin position="91"/>
        <end position="115"/>
    </location>
</feature>
<dbReference type="EMBL" id="CDQK01000003">
    <property type="protein sequence ID" value="CEP22815.1"/>
    <property type="molecule type" value="Genomic_DNA"/>
</dbReference>
<protein>
    <submittedName>
        <fullName evidence="2">Uncharacterized protein</fullName>
    </submittedName>
</protein>
<proteinExistence type="predicted"/>
<keyword evidence="1" id="KW-0812">Transmembrane</keyword>
<keyword evidence="1" id="KW-1133">Transmembrane helix</keyword>